<name>A0ABY4T328_9GAMM</name>
<dbReference type="EMBL" id="CP063231">
    <property type="protein sequence ID" value="URL58273.1"/>
    <property type="molecule type" value="Genomic_DNA"/>
</dbReference>
<evidence type="ECO:0000256" key="1">
    <source>
        <dbReference type="SAM" id="SignalP"/>
    </source>
</evidence>
<sequence length="364" mass="39407">MVAASMLAIFSGLPLAAQAQFVGTCTSEFPVPPPRVSTGLGEGVDDLVHSAYPLQWRTKKVVDDGWTMRYGSASATEKDKQIITIVSGQTDSYGTSHVAHEVGHATITFRENLSSREAYIRSRCTDEGFALGVNIASRRSIKQCVGVDTGVVTADVPYFVAWYEAMAADPPILYGDFGYAFCERNTESISGKNYLDYYGDWYDAHYLAIAPPSRFDPEPFFKHVESLGTHAAEGIEVLRAHWPAGDALTQSKDFANSWVAGPASLVDGIDVTDSEFRTARDDASRLILATMATAGPCVSLEAVRSRYPSAIMTDAPRSASPDARAVWSIYGPAGEIAFGFSYANPKCVSRVTVKPGVFPPSWLL</sequence>
<keyword evidence="1" id="KW-0732">Signal</keyword>
<protein>
    <submittedName>
        <fullName evidence="2">Uncharacterized protein</fullName>
    </submittedName>
</protein>
<proteinExistence type="predicted"/>
<reference evidence="2" key="1">
    <citation type="submission" date="2020-10" db="EMBL/GenBank/DDBJ databases">
        <title>Whole-genome sequence of Luteibacter sp. EIF3.</title>
        <authorList>
            <person name="Friedrich I."/>
            <person name="Hertel R."/>
            <person name="Daniel R."/>
        </authorList>
    </citation>
    <scope>NUCLEOTIDE SEQUENCE</scope>
    <source>
        <strain evidence="2">EIF3</strain>
    </source>
</reference>
<dbReference type="Proteomes" id="UP001056681">
    <property type="component" value="Chromosome"/>
</dbReference>
<evidence type="ECO:0000313" key="2">
    <source>
        <dbReference type="EMBL" id="URL58273.1"/>
    </source>
</evidence>
<accession>A0ABY4T328</accession>
<feature type="chain" id="PRO_5047272572" evidence="1">
    <location>
        <begin position="20"/>
        <end position="364"/>
    </location>
</feature>
<feature type="signal peptide" evidence="1">
    <location>
        <begin position="1"/>
        <end position="19"/>
    </location>
</feature>
<organism evidence="2 3">
    <name type="scientific">Luteibacter flocculans</name>
    <dbReference type="NCBI Taxonomy" id="2780091"/>
    <lineage>
        <taxon>Bacteria</taxon>
        <taxon>Pseudomonadati</taxon>
        <taxon>Pseudomonadota</taxon>
        <taxon>Gammaproteobacteria</taxon>
        <taxon>Lysobacterales</taxon>
        <taxon>Rhodanobacteraceae</taxon>
        <taxon>Luteibacter</taxon>
    </lineage>
</organism>
<dbReference type="RefSeq" id="WP_250339002.1">
    <property type="nucleotide sequence ID" value="NZ_CP063231.1"/>
</dbReference>
<gene>
    <name evidence="2" type="ORF">IM816_17030</name>
</gene>
<keyword evidence="3" id="KW-1185">Reference proteome</keyword>
<evidence type="ECO:0000313" key="3">
    <source>
        <dbReference type="Proteomes" id="UP001056681"/>
    </source>
</evidence>